<accession>A0A7W9T2I0</accession>
<reference evidence="1 2" key="1">
    <citation type="submission" date="2020-08" db="EMBL/GenBank/DDBJ databases">
        <title>Genomic Encyclopedia of Type Strains, Phase IV (KMG-IV): sequencing the most valuable type-strain genomes for metagenomic binning, comparative biology and taxonomic classification.</title>
        <authorList>
            <person name="Goeker M."/>
        </authorList>
    </citation>
    <scope>NUCLEOTIDE SEQUENCE [LARGE SCALE GENOMIC DNA]</scope>
    <source>
        <strain evidence="1 2">DSM 26718</strain>
    </source>
</reference>
<proteinExistence type="predicted"/>
<sequence>MAVVYESSYLRIRHEPDNRLLELEWLHPVSGEQLRAGLMASLRSAEELQIRAWIGNMKNLQTIVFPDQQWIYEEWFPRFARLGVRRLAVVELGNSGSRMGIAQIMRHSEGLVPLATAYFATPEAARNWARHWRDETMLPGNGIPAYPSGS</sequence>
<gene>
    <name evidence="1" type="ORF">HNQ93_002368</name>
</gene>
<evidence type="ECO:0008006" key="3">
    <source>
        <dbReference type="Google" id="ProtNLM"/>
    </source>
</evidence>
<dbReference type="Proteomes" id="UP000532746">
    <property type="component" value="Unassembled WGS sequence"/>
</dbReference>
<comment type="caution">
    <text evidence="1">The sequence shown here is derived from an EMBL/GenBank/DDBJ whole genome shotgun (WGS) entry which is preliminary data.</text>
</comment>
<dbReference type="AlphaFoldDB" id="A0A7W9T2I0"/>
<evidence type="ECO:0000313" key="2">
    <source>
        <dbReference type="Proteomes" id="UP000532746"/>
    </source>
</evidence>
<organism evidence="1 2">
    <name type="scientific">Hymenobacter luteus</name>
    <dbReference type="NCBI Taxonomy" id="1411122"/>
    <lineage>
        <taxon>Bacteria</taxon>
        <taxon>Pseudomonadati</taxon>
        <taxon>Bacteroidota</taxon>
        <taxon>Cytophagia</taxon>
        <taxon>Cytophagales</taxon>
        <taxon>Hymenobacteraceae</taxon>
        <taxon>Hymenobacter</taxon>
    </lineage>
</organism>
<keyword evidence="2" id="KW-1185">Reference proteome</keyword>
<dbReference type="RefSeq" id="WP_183404012.1">
    <property type="nucleotide sequence ID" value="NZ_JACHGG010000003.1"/>
</dbReference>
<evidence type="ECO:0000313" key="1">
    <source>
        <dbReference type="EMBL" id="MBB6059508.1"/>
    </source>
</evidence>
<dbReference type="EMBL" id="JACHGG010000003">
    <property type="protein sequence ID" value="MBB6059508.1"/>
    <property type="molecule type" value="Genomic_DNA"/>
</dbReference>
<name>A0A7W9T2I0_9BACT</name>
<protein>
    <recommendedName>
        <fullName evidence="3">STAS/SEC14 domain-containing protein</fullName>
    </recommendedName>
</protein>